<dbReference type="GO" id="GO:0006355">
    <property type="term" value="P:regulation of DNA-templated transcription"/>
    <property type="evidence" value="ECO:0007669"/>
    <property type="project" value="InterPro"/>
</dbReference>
<feature type="compositionally biased region" description="Pro residues" evidence="16">
    <location>
        <begin position="254"/>
        <end position="264"/>
    </location>
</feature>
<dbReference type="SMART" id="SM01314">
    <property type="entry name" value="SnAC"/>
    <property type="match status" value="1"/>
</dbReference>
<keyword evidence="3" id="KW-1017">Isopeptide bond</keyword>
<feature type="region of interest" description="Disordered" evidence="16">
    <location>
        <begin position="136"/>
        <end position="155"/>
    </location>
</feature>
<dbReference type="Gene3D" id="1.20.5.170">
    <property type="match status" value="1"/>
</dbReference>
<proteinExistence type="inferred from homology"/>
<feature type="compositionally biased region" description="Acidic residues" evidence="16">
    <location>
        <begin position="1519"/>
        <end position="1529"/>
    </location>
</feature>
<feature type="compositionally biased region" description="Basic and acidic residues" evidence="16">
    <location>
        <begin position="608"/>
        <end position="620"/>
    </location>
</feature>
<keyword evidence="13" id="KW-0539">Nucleus</keyword>
<dbReference type="Gene3D" id="3.40.5.120">
    <property type="match status" value="1"/>
</dbReference>
<dbReference type="GO" id="GO:0005654">
    <property type="term" value="C:nucleoplasm"/>
    <property type="evidence" value="ECO:0007669"/>
    <property type="project" value="UniProtKB-ARBA"/>
</dbReference>
<dbReference type="InterPro" id="IPR049730">
    <property type="entry name" value="SNF2/RAD54-like_C"/>
</dbReference>
<protein>
    <submittedName>
        <fullName evidence="22">Probable global transcription activator SNF2L2</fullName>
    </submittedName>
</protein>
<dbReference type="SMART" id="SM00297">
    <property type="entry name" value="BROMO"/>
    <property type="match status" value="1"/>
</dbReference>
<feature type="compositionally biased region" description="Low complexity" evidence="16">
    <location>
        <begin position="12"/>
        <end position="26"/>
    </location>
</feature>
<reference evidence="22" key="1">
    <citation type="submission" date="2025-08" db="UniProtKB">
        <authorList>
            <consortium name="Ensembl"/>
        </authorList>
    </citation>
    <scope>IDENTIFICATION</scope>
</reference>
<name>A0A673NPB3_9TELE</name>
<feature type="compositionally biased region" description="Low complexity" evidence="16">
    <location>
        <begin position="38"/>
        <end position="47"/>
    </location>
</feature>
<evidence type="ECO:0000256" key="2">
    <source>
        <dbReference type="ARBA" id="ARBA00007025"/>
    </source>
</evidence>
<dbReference type="FunFam" id="3.40.5.120:FF:000001">
    <property type="entry name" value="probable global transcription activator SNF2L2 isoform X1"/>
    <property type="match status" value="1"/>
</dbReference>
<dbReference type="Gene3D" id="1.20.920.10">
    <property type="entry name" value="Bromodomain-like"/>
    <property type="match status" value="1"/>
</dbReference>
<evidence type="ECO:0000259" key="19">
    <source>
        <dbReference type="PROSITE" id="PS51194"/>
    </source>
</evidence>
<dbReference type="Gene3D" id="3.40.50.10810">
    <property type="entry name" value="Tandem AAA-ATPase domain"/>
    <property type="match status" value="1"/>
</dbReference>
<feature type="region of interest" description="Disordered" evidence="16">
    <location>
        <begin position="1"/>
        <end position="68"/>
    </location>
</feature>
<dbReference type="InterPro" id="IPR036427">
    <property type="entry name" value="Bromodomain-like_sf"/>
</dbReference>
<keyword evidence="4" id="KW-0597">Phosphoprotein</keyword>
<keyword evidence="23" id="KW-1185">Reference proteome</keyword>
<gene>
    <name evidence="22" type="primary">smarca2</name>
</gene>
<evidence type="ECO:0000256" key="7">
    <source>
        <dbReference type="ARBA" id="ARBA00022902"/>
    </source>
</evidence>
<evidence type="ECO:0000256" key="10">
    <source>
        <dbReference type="ARBA" id="ARBA00023117"/>
    </source>
</evidence>
<evidence type="ECO:0000256" key="14">
    <source>
        <dbReference type="ARBA" id="ARBA00048778"/>
    </source>
</evidence>
<dbReference type="FunFam" id="1.20.920.10:FF:000004">
    <property type="entry name" value="probable global transcription activator SNF2L2 isoform X1"/>
    <property type="match status" value="1"/>
</dbReference>
<feature type="compositionally biased region" description="Basic residues" evidence="16">
    <location>
        <begin position="515"/>
        <end position="524"/>
    </location>
</feature>
<dbReference type="InterPro" id="IPR014001">
    <property type="entry name" value="Helicase_ATP-bd"/>
</dbReference>
<dbReference type="InterPro" id="IPR018359">
    <property type="entry name" value="Bromodomain_CS"/>
</dbReference>
<dbReference type="InterPro" id="IPR027417">
    <property type="entry name" value="P-loop_NTPase"/>
</dbReference>
<dbReference type="PROSITE" id="PS00633">
    <property type="entry name" value="BROMODOMAIN_1"/>
    <property type="match status" value="1"/>
</dbReference>
<dbReference type="PANTHER" id="PTHR10799">
    <property type="entry name" value="SNF2/RAD54 HELICASE FAMILY"/>
    <property type="match status" value="1"/>
</dbReference>
<evidence type="ECO:0000256" key="16">
    <source>
        <dbReference type="SAM" id="MobiDB-lite"/>
    </source>
</evidence>
<evidence type="ECO:0000256" key="9">
    <source>
        <dbReference type="ARBA" id="ARBA00023015"/>
    </source>
</evidence>
<accession>A0A673NPB3</accession>
<dbReference type="CDD" id="cd18793">
    <property type="entry name" value="SF2_C_SNF"/>
    <property type="match status" value="1"/>
</dbReference>
<dbReference type="InterPro" id="IPR037259">
    <property type="entry name" value="BRK_sf"/>
</dbReference>
<dbReference type="Pfam" id="PF00271">
    <property type="entry name" value="Helicase_C"/>
    <property type="match status" value="1"/>
</dbReference>
<dbReference type="InterPro" id="IPR038718">
    <property type="entry name" value="SNF2-like_sf"/>
</dbReference>
<evidence type="ECO:0000259" key="18">
    <source>
        <dbReference type="PROSITE" id="PS51192"/>
    </source>
</evidence>
<keyword evidence="9" id="KW-0805">Transcription regulation</keyword>
<dbReference type="Pfam" id="PF08880">
    <property type="entry name" value="QLQ"/>
    <property type="match status" value="1"/>
</dbReference>
<feature type="region of interest" description="Disordered" evidence="16">
    <location>
        <begin position="378"/>
        <end position="407"/>
    </location>
</feature>
<dbReference type="GO" id="GO:0007399">
    <property type="term" value="P:nervous system development"/>
    <property type="evidence" value="ECO:0007669"/>
    <property type="project" value="UniProtKB-KW"/>
</dbReference>
<dbReference type="Pfam" id="PF07529">
    <property type="entry name" value="HSA"/>
    <property type="match status" value="1"/>
</dbReference>
<evidence type="ECO:0000256" key="8">
    <source>
        <dbReference type="ARBA" id="ARBA00022990"/>
    </source>
</evidence>
<evidence type="ECO:0000256" key="15">
    <source>
        <dbReference type="PROSITE-ProRule" id="PRU00035"/>
    </source>
</evidence>
<evidence type="ECO:0000256" key="11">
    <source>
        <dbReference type="ARBA" id="ARBA00023159"/>
    </source>
</evidence>
<evidence type="ECO:0000313" key="22">
    <source>
        <dbReference type="Ensembl" id="ENSSRHP00000104567.1"/>
    </source>
</evidence>
<dbReference type="InterPro" id="IPR029295">
    <property type="entry name" value="SnAC"/>
</dbReference>
<dbReference type="SUPFAM" id="SSF160481">
    <property type="entry name" value="BRK domain-like"/>
    <property type="match status" value="1"/>
</dbReference>
<dbReference type="Ensembl" id="ENSSRHT00000107381.1">
    <property type="protein sequence ID" value="ENSSRHP00000104567.1"/>
    <property type="gene ID" value="ENSSRHG00000051109.1"/>
</dbReference>
<keyword evidence="7" id="KW-0524">Neurogenesis</keyword>
<dbReference type="SUPFAM" id="SSF47370">
    <property type="entry name" value="Bromodomain"/>
    <property type="match status" value="1"/>
</dbReference>
<dbReference type="Pfam" id="PF00439">
    <property type="entry name" value="Bromodomain"/>
    <property type="match status" value="1"/>
</dbReference>
<feature type="domain" description="Helicase ATP-binding" evidence="18">
    <location>
        <begin position="694"/>
        <end position="859"/>
    </location>
</feature>
<dbReference type="SMART" id="SM00951">
    <property type="entry name" value="QLQ"/>
    <property type="match status" value="1"/>
</dbReference>
<dbReference type="CDD" id="cd17996">
    <property type="entry name" value="DEXHc_SMARCA2_SMARCA4"/>
    <property type="match status" value="1"/>
</dbReference>
<comment type="similarity">
    <text evidence="2">Belongs to the SNF2/RAD54 helicase family.</text>
</comment>
<comment type="subcellular location">
    <subcellularLocation>
        <location evidence="1">Nucleus</location>
    </subcellularLocation>
</comment>
<dbReference type="PROSITE" id="PS51204">
    <property type="entry name" value="HSA"/>
    <property type="match status" value="1"/>
</dbReference>
<feature type="domain" description="HSA" evidence="20">
    <location>
        <begin position="396"/>
        <end position="468"/>
    </location>
</feature>
<dbReference type="Pfam" id="PF07533">
    <property type="entry name" value="BRK"/>
    <property type="match status" value="1"/>
</dbReference>
<dbReference type="GO" id="GO:0016787">
    <property type="term" value="F:hydrolase activity"/>
    <property type="evidence" value="ECO:0007669"/>
    <property type="project" value="UniProtKB-KW"/>
</dbReference>
<feature type="region of interest" description="Disordered" evidence="16">
    <location>
        <begin position="583"/>
        <end position="627"/>
    </location>
</feature>
<dbReference type="InterPro" id="IPR014978">
    <property type="entry name" value="Gln-Leu-Gln_QLQ"/>
</dbReference>
<dbReference type="PROSITE" id="PS51194">
    <property type="entry name" value="HELICASE_CTER"/>
    <property type="match status" value="1"/>
</dbReference>
<feature type="compositionally biased region" description="Polar residues" evidence="16">
    <location>
        <begin position="234"/>
        <end position="244"/>
    </location>
</feature>
<feature type="compositionally biased region" description="Acidic residues" evidence="16">
    <location>
        <begin position="1465"/>
        <end position="1483"/>
    </location>
</feature>
<dbReference type="FunFam" id="3.40.50.10810:FF:000008">
    <property type="entry name" value="Chromatin structure-remodeling complex subunit snf21"/>
    <property type="match status" value="1"/>
</dbReference>
<dbReference type="SMART" id="SM00592">
    <property type="entry name" value="BRK"/>
    <property type="match status" value="1"/>
</dbReference>
<keyword evidence="10 15" id="KW-0103">Bromodomain</keyword>
<evidence type="ECO:0000256" key="13">
    <source>
        <dbReference type="ARBA" id="ARBA00023242"/>
    </source>
</evidence>
<feature type="region of interest" description="Disordered" evidence="16">
    <location>
        <begin position="1460"/>
        <end position="1535"/>
    </location>
</feature>
<dbReference type="CDD" id="cd05516">
    <property type="entry name" value="Bromo_SNF2L2"/>
    <property type="match status" value="1"/>
</dbReference>
<evidence type="ECO:0000259" key="21">
    <source>
        <dbReference type="PROSITE" id="PS51666"/>
    </source>
</evidence>
<keyword evidence="5" id="KW-0378">Hydrolase</keyword>
<feature type="region of interest" description="Disordered" evidence="16">
    <location>
        <begin position="1306"/>
        <end position="1341"/>
    </location>
</feature>
<feature type="domain" description="Helicase C-terminal" evidence="19">
    <location>
        <begin position="1012"/>
        <end position="1174"/>
    </location>
</feature>
<dbReference type="Pfam" id="PF00176">
    <property type="entry name" value="SNF2-rel_dom"/>
    <property type="match status" value="1"/>
</dbReference>
<feature type="domain" description="Bromo" evidence="17">
    <location>
        <begin position="1374"/>
        <end position="1444"/>
    </location>
</feature>
<dbReference type="GO" id="GO:0016514">
    <property type="term" value="C:SWI/SNF complex"/>
    <property type="evidence" value="ECO:0007669"/>
    <property type="project" value="UniProtKB-ARBA"/>
</dbReference>
<dbReference type="PRINTS" id="PR00503">
    <property type="entry name" value="BROMODOMAIN"/>
</dbReference>
<keyword evidence="11" id="KW-0010">Activator</keyword>
<keyword evidence="6" id="KW-0832">Ubl conjugation</keyword>
<dbReference type="FunFam" id="3.40.50.300:FF:003020">
    <property type="entry name" value="SNF2-related domain-containing protein"/>
    <property type="match status" value="1"/>
</dbReference>
<feature type="domain" description="QLQ" evidence="21">
    <location>
        <begin position="173"/>
        <end position="208"/>
    </location>
</feature>
<feature type="compositionally biased region" description="Pro residues" evidence="16">
    <location>
        <begin position="27"/>
        <end position="37"/>
    </location>
</feature>
<evidence type="ECO:0000259" key="20">
    <source>
        <dbReference type="PROSITE" id="PS51204"/>
    </source>
</evidence>
<evidence type="ECO:0000256" key="3">
    <source>
        <dbReference type="ARBA" id="ARBA00022499"/>
    </source>
</evidence>
<feature type="compositionally biased region" description="Acidic residues" evidence="16">
    <location>
        <begin position="594"/>
        <end position="607"/>
    </location>
</feature>
<evidence type="ECO:0000256" key="12">
    <source>
        <dbReference type="ARBA" id="ARBA00023163"/>
    </source>
</evidence>
<sequence length="1535" mass="175480">MSTPNEPPVGMSHAGPSPGAALSPGPILGPSPGPGPSPGSVHSMMGPSPGPPSVPHAMQGQGAGDYSQDMHLMHKPMEGMHEKGMGDDMHFGQMKGVGMRSLHSGMGPPQSPMNQHSQGYMSPHPLPMGQVPEHVPSPMSGGGPTPPQMSQGQSPMMPMDPQGMGQQARGQSAFSPVQLQQLRAQILAYKILGRGQPLPENLQLAVLGKRSLPTMQQQPINTGPYNRPPASPLLSGQGSETPSAPQKLLVPAPSGRPSPAPPLAPTGTQPVPCQPSLIIQLQQKQNRITPIQKPQGLDPVELLQEREYRLQTRIAHRIQELENLPGSLPPDLRTKATLELKALRLLNFQRQLRLDVVACMRRDTTLETALNSKAYKRSKKQTLREARMTEKLEKQQKIEQERKRRQKHQEYLNSILQHAKDFKEYHRSISGKIQKLSKAIATWHTNTEREQKKETERIEKERMRRLMAEDEEGYRKLIDQKKDKRLAYLLQQTDEYVANLTELVYEHKAAQAAKEKKRKRKKKKEAGDAEGMGAIGPDGELIDENSQMSELPVKVIQTETGKVLQGTDAPKSSQLEAWLEMNPGYEVAPRSDSEESGSEFEEEDDEEVVSRAESEEKKVIDPNSDEVSETAAKHIIESAKQDVDDEYSVQAGQTSSQSYYGVAHAVIERVHKQSTLLINGTLKHYQIQGLEWMVSLYNNNLNGILADEMGLGKTIQTIALITYLMENKRLNGPYLIIVPLSTLSNWVYELDKWAPSIVKIAYKGTPSMRRSLVPQLRSGKFNVLITTYEYIIKDKQILAKIRWKYMIVDEGHRMKNHHCKLTQVLNTHYVAPRRLLLTGTPLQNKLPELWALLNFLLPTIFKSCSTFEQWFNAPFAMTGERVDLNEEETILIIRRLHKVLRPFLLRRLKKEVESQLPEKVEYVIKCDMSAIQKVLYRHMQGKGILLTDGSEKDKKGKGGAKTLMNTIMQLKKICNHPYMFQHIEESFAEHLGFRNGIINGPDLYRASGKFELLDRILPKLKATNHRVLLFCQMTSLMTIMEDYFAYRNFLYLRLDGTTKSEDRAALLKKFNEEGSQYFIFLLSTRAGGLGLNLQAADTVVIFDSDWNPHQDLQAQDRAHRIGQQNEVRVLRLCTVNSVEEKILTAAKYKLNVDQKVIQAGMFDQKSSGHERRVFLQAILEHEEQNEEEDEVPDDETLNQMIARNEDEFELFMRMDLDRRREDARNPKRKPRLMEEDELPSWILKDDAEVERLTCEEEEEKIFGRGSRHRRNVDYSDALTEKQWLRAIEDGNLEEIEEEIRLKRRKRRRHVDKDMRREDADKAKKRRGRPPAERLSPNPPKLTKQMNAIIDTVINYRDADLEYLECNYVPLNSQSVRQLSEVFVQLPSRKELPEYYELIRKPVDFKKIKERVRNHKYRSVSDLEKDVMLLCHNAQTYNLEGSQIYEDSIVLHSVFKSARQKIAREESDDDSNDDDDDEEEESEEECKSVKVKIKLSKRDERCQDKGKKRPSRGKAKPVVSDDDSEEEQEENERSYI</sequence>
<dbReference type="Pfam" id="PF14619">
    <property type="entry name" value="SnAC"/>
    <property type="match status" value="1"/>
</dbReference>
<dbReference type="InterPro" id="IPR001487">
    <property type="entry name" value="Bromodomain"/>
</dbReference>
<feature type="compositionally biased region" description="Basic and acidic residues" evidence="16">
    <location>
        <begin position="382"/>
        <end position="402"/>
    </location>
</feature>
<dbReference type="FunFam" id="1.20.5.170:FF:000089">
    <property type="entry name" value="Putative global transcription activator SNF2L2"/>
    <property type="match status" value="1"/>
</dbReference>
<evidence type="ECO:0000259" key="17">
    <source>
        <dbReference type="PROSITE" id="PS50014"/>
    </source>
</evidence>
<comment type="catalytic activity">
    <reaction evidence="14">
        <text>ATP + H2O = ADP + phosphate + H(+)</text>
        <dbReference type="Rhea" id="RHEA:13065"/>
        <dbReference type="ChEBI" id="CHEBI:15377"/>
        <dbReference type="ChEBI" id="CHEBI:15378"/>
        <dbReference type="ChEBI" id="CHEBI:30616"/>
        <dbReference type="ChEBI" id="CHEBI:43474"/>
        <dbReference type="ChEBI" id="CHEBI:456216"/>
    </reaction>
    <physiologicalReaction direction="left-to-right" evidence="14">
        <dbReference type="Rhea" id="RHEA:13066"/>
    </physiologicalReaction>
</comment>
<dbReference type="SMART" id="SM00573">
    <property type="entry name" value="HSA"/>
    <property type="match status" value="1"/>
</dbReference>
<dbReference type="PROSITE" id="PS50014">
    <property type="entry name" value="BROMODOMAIN_2"/>
    <property type="match status" value="1"/>
</dbReference>
<dbReference type="PROSITE" id="PS51666">
    <property type="entry name" value="QLQ"/>
    <property type="match status" value="1"/>
</dbReference>
<dbReference type="GO" id="GO:0042393">
    <property type="term" value="F:histone binding"/>
    <property type="evidence" value="ECO:0007669"/>
    <property type="project" value="InterPro"/>
</dbReference>
<dbReference type="GO" id="GO:0006338">
    <property type="term" value="P:chromatin remodeling"/>
    <property type="evidence" value="ECO:0007669"/>
    <property type="project" value="UniProtKB-ARBA"/>
</dbReference>
<organism evidence="22 23">
    <name type="scientific">Sinocyclocheilus rhinocerous</name>
    <dbReference type="NCBI Taxonomy" id="307959"/>
    <lineage>
        <taxon>Eukaryota</taxon>
        <taxon>Metazoa</taxon>
        <taxon>Chordata</taxon>
        <taxon>Craniata</taxon>
        <taxon>Vertebrata</taxon>
        <taxon>Euteleostomi</taxon>
        <taxon>Actinopterygii</taxon>
        <taxon>Neopterygii</taxon>
        <taxon>Teleostei</taxon>
        <taxon>Ostariophysi</taxon>
        <taxon>Cypriniformes</taxon>
        <taxon>Cyprinidae</taxon>
        <taxon>Cyprininae</taxon>
        <taxon>Sinocyclocheilus</taxon>
    </lineage>
</organism>
<dbReference type="GO" id="GO:0005524">
    <property type="term" value="F:ATP binding"/>
    <property type="evidence" value="ECO:0007669"/>
    <property type="project" value="InterPro"/>
</dbReference>
<dbReference type="Proteomes" id="UP000472270">
    <property type="component" value="Unassembled WGS sequence"/>
</dbReference>
<dbReference type="SMART" id="SM00490">
    <property type="entry name" value="HELICc"/>
    <property type="match status" value="1"/>
</dbReference>
<evidence type="ECO:0000256" key="6">
    <source>
        <dbReference type="ARBA" id="ARBA00022843"/>
    </source>
</evidence>
<evidence type="ECO:0000256" key="4">
    <source>
        <dbReference type="ARBA" id="ARBA00022553"/>
    </source>
</evidence>
<dbReference type="SMART" id="SM00487">
    <property type="entry name" value="DEXDc"/>
    <property type="match status" value="1"/>
</dbReference>
<feature type="compositionally biased region" description="Polar residues" evidence="16">
    <location>
        <begin position="215"/>
        <end position="224"/>
    </location>
</feature>
<feature type="compositionally biased region" description="Basic and acidic residues" evidence="16">
    <location>
        <begin position="1310"/>
        <end position="1321"/>
    </location>
</feature>
<feature type="region of interest" description="Disordered" evidence="16">
    <location>
        <begin position="512"/>
        <end position="542"/>
    </location>
</feature>
<evidence type="ECO:0000256" key="1">
    <source>
        <dbReference type="ARBA" id="ARBA00004123"/>
    </source>
</evidence>
<feature type="compositionally biased region" description="Basic residues" evidence="16">
    <location>
        <begin position="1505"/>
        <end position="1514"/>
    </location>
</feature>
<reference evidence="22" key="2">
    <citation type="submission" date="2025-09" db="UniProtKB">
        <authorList>
            <consortium name="Ensembl"/>
        </authorList>
    </citation>
    <scope>IDENTIFICATION</scope>
</reference>
<dbReference type="SUPFAM" id="SSF52540">
    <property type="entry name" value="P-loop containing nucleoside triphosphate hydrolases"/>
    <property type="match status" value="2"/>
</dbReference>
<dbReference type="InterPro" id="IPR000330">
    <property type="entry name" value="SNF2_N"/>
</dbReference>
<dbReference type="InterPro" id="IPR006576">
    <property type="entry name" value="BRK_domain"/>
</dbReference>
<keyword evidence="12" id="KW-0804">Transcription</keyword>
<dbReference type="PROSITE" id="PS51192">
    <property type="entry name" value="HELICASE_ATP_BIND_1"/>
    <property type="match status" value="1"/>
</dbReference>
<feature type="compositionally biased region" description="Basic and acidic residues" evidence="16">
    <location>
        <begin position="1495"/>
        <end position="1504"/>
    </location>
</feature>
<evidence type="ECO:0000313" key="23">
    <source>
        <dbReference type="Proteomes" id="UP000472270"/>
    </source>
</evidence>
<dbReference type="InterPro" id="IPR014012">
    <property type="entry name" value="HSA_dom"/>
</dbReference>
<evidence type="ECO:0000256" key="5">
    <source>
        <dbReference type="ARBA" id="ARBA00022801"/>
    </source>
</evidence>
<feature type="region of interest" description="Disordered" evidence="16">
    <location>
        <begin position="215"/>
        <end position="270"/>
    </location>
</feature>
<dbReference type="Gene3D" id="3.40.50.300">
    <property type="entry name" value="P-loop containing nucleotide triphosphate hydrolases"/>
    <property type="match status" value="1"/>
</dbReference>
<dbReference type="InterPro" id="IPR001650">
    <property type="entry name" value="Helicase_C-like"/>
</dbReference>
<keyword evidence="8" id="KW-0007">Acetylation</keyword>